<name>A0A6G3XNY2_9ACTN</name>
<keyword evidence="2" id="KW-0808">Transferase</keyword>
<gene>
    <name evidence="2" type="ORF">G3M58_75265</name>
</gene>
<keyword evidence="2" id="KW-0418">Kinase</keyword>
<feature type="region of interest" description="Disordered" evidence="1">
    <location>
        <begin position="1"/>
        <end position="22"/>
    </location>
</feature>
<dbReference type="InterPro" id="IPR036890">
    <property type="entry name" value="HATPase_C_sf"/>
</dbReference>
<comment type="caution">
    <text evidence="2">The sequence shown here is derived from an EMBL/GenBank/DDBJ whole genome shotgun (WGS) entry which is preliminary data.</text>
</comment>
<proteinExistence type="predicted"/>
<feature type="non-terminal residue" evidence="2">
    <location>
        <position position="1"/>
    </location>
</feature>
<accession>A0A6G3XNY2</accession>
<evidence type="ECO:0000256" key="1">
    <source>
        <dbReference type="SAM" id="MobiDB-lite"/>
    </source>
</evidence>
<dbReference type="AlphaFoldDB" id="A0A6G3XNY2"/>
<evidence type="ECO:0000313" key="2">
    <source>
        <dbReference type="EMBL" id="NEE19519.1"/>
    </source>
</evidence>
<organism evidence="2">
    <name type="scientific">Streptomyces sp. SID7499</name>
    <dbReference type="NCBI Taxonomy" id="2706086"/>
    <lineage>
        <taxon>Bacteria</taxon>
        <taxon>Bacillati</taxon>
        <taxon>Actinomycetota</taxon>
        <taxon>Actinomycetes</taxon>
        <taxon>Kitasatosporales</taxon>
        <taxon>Streptomycetaceae</taxon>
        <taxon>Streptomyces</taxon>
    </lineage>
</organism>
<dbReference type="EMBL" id="JAAGMN010008023">
    <property type="protein sequence ID" value="NEE19519.1"/>
    <property type="molecule type" value="Genomic_DNA"/>
</dbReference>
<protein>
    <submittedName>
        <fullName evidence="2">Sensor histidine kinase</fullName>
    </submittedName>
</protein>
<dbReference type="Gene3D" id="3.30.565.10">
    <property type="entry name" value="Histidine kinase-like ATPase, C-terminal domain"/>
    <property type="match status" value="1"/>
</dbReference>
<sequence>HREAEVAMQVENGPSDAAAADAGLPSGGNGLVGMRERVLGLGGVFVSGPTDAGGFRVSAVLPAGSNDA</sequence>
<reference evidence="2" key="1">
    <citation type="submission" date="2020-01" db="EMBL/GenBank/DDBJ databases">
        <title>Insect and environment-associated Actinomycetes.</title>
        <authorList>
            <person name="Currrie C."/>
            <person name="Chevrette M."/>
            <person name="Carlson C."/>
            <person name="Stubbendieck R."/>
            <person name="Wendt-Pienkowski E."/>
        </authorList>
    </citation>
    <scope>NUCLEOTIDE SEQUENCE</scope>
    <source>
        <strain evidence="2">SID7499</strain>
    </source>
</reference>
<dbReference type="GO" id="GO:0016301">
    <property type="term" value="F:kinase activity"/>
    <property type="evidence" value="ECO:0007669"/>
    <property type="project" value="UniProtKB-KW"/>
</dbReference>